<feature type="transmembrane region" description="Helical" evidence="10">
    <location>
        <begin position="273"/>
        <end position="291"/>
    </location>
</feature>
<evidence type="ECO:0000256" key="6">
    <source>
        <dbReference type="ARBA" id="ARBA00023136"/>
    </source>
</evidence>
<feature type="transmembrane region" description="Helical" evidence="10">
    <location>
        <begin position="184"/>
        <end position="202"/>
    </location>
</feature>
<evidence type="ECO:0000256" key="8">
    <source>
        <dbReference type="ARBA" id="ARBA00042402"/>
    </source>
</evidence>
<feature type="transmembrane region" description="Helical" evidence="10">
    <location>
        <begin position="306"/>
        <end position="324"/>
    </location>
</feature>
<feature type="transmembrane region" description="Helical" evidence="10">
    <location>
        <begin position="249"/>
        <end position="266"/>
    </location>
</feature>
<evidence type="ECO:0000256" key="7">
    <source>
        <dbReference type="ARBA" id="ARBA00041028"/>
    </source>
</evidence>
<dbReference type="GO" id="GO:0005886">
    <property type="term" value="C:plasma membrane"/>
    <property type="evidence" value="ECO:0007669"/>
    <property type="project" value="UniProtKB-SubCell"/>
</dbReference>
<evidence type="ECO:0000256" key="9">
    <source>
        <dbReference type="ARBA" id="ARBA00042839"/>
    </source>
</evidence>
<dbReference type="PANTHER" id="PTHR40074:SF2">
    <property type="entry name" value="O-ACETYLTRANSFERASE WECH"/>
    <property type="match status" value="1"/>
</dbReference>
<protein>
    <recommendedName>
        <fullName evidence="7">Probable poly-beta-1,6-N-acetyl-D-glucosamine export protein</fullName>
    </recommendedName>
    <alternativeName>
        <fullName evidence="9">Biofilm polysaccharide intercellular adhesin export protein</fullName>
    </alternativeName>
    <alternativeName>
        <fullName evidence="8">Intercellular adhesion protein C</fullName>
    </alternativeName>
</protein>
<keyword evidence="12" id="KW-0808">Transferase</keyword>
<dbReference type="AlphaFoldDB" id="A0AAX3W583"/>
<dbReference type="GO" id="GO:0016413">
    <property type="term" value="F:O-acetyltransferase activity"/>
    <property type="evidence" value="ECO:0007669"/>
    <property type="project" value="TreeGrafter"/>
</dbReference>
<dbReference type="InterPro" id="IPR002656">
    <property type="entry name" value="Acyl_transf_3_dom"/>
</dbReference>
<feature type="transmembrane region" description="Helical" evidence="10">
    <location>
        <begin position="80"/>
        <end position="96"/>
    </location>
</feature>
<accession>A0AAX3W583</accession>
<feature type="transmembrane region" description="Helical" evidence="10">
    <location>
        <begin position="7"/>
        <end position="26"/>
    </location>
</feature>
<keyword evidence="5 10" id="KW-1133">Transmembrane helix</keyword>
<feature type="transmembrane region" description="Helical" evidence="10">
    <location>
        <begin position="145"/>
        <end position="164"/>
    </location>
</feature>
<evidence type="ECO:0000313" key="12">
    <source>
        <dbReference type="EMBL" id="WHI60537.1"/>
    </source>
</evidence>
<name>A0AAX3W583_MAMLE</name>
<organism evidence="12 13">
    <name type="scientific">Mammaliicoccus lentus</name>
    <name type="common">Staphylococcus lentus</name>
    <dbReference type="NCBI Taxonomy" id="42858"/>
    <lineage>
        <taxon>Bacteria</taxon>
        <taxon>Bacillati</taxon>
        <taxon>Bacillota</taxon>
        <taxon>Bacilli</taxon>
        <taxon>Bacillales</taxon>
        <taxon>Staphylococcaceae</taxon>
        <taxon>Mammaliicoccus</taxon>
    </lineage>
</organism>
<dbReference type="EMBL" id="CP118848">
    <property type="protein sequence ID" value="WHI60537.1"/>
    <property type="molecule type" value="Genomic_DNA"/>
</dbReference>
<gene>
    <name evidence="12" type="ORF">PYH69_02605</name>
</gene>
<dbReference type="RefSeq" id="WP_282862640.1">
    <property type="nucleotide sequence ID" value="NZ_CP118848.1"/>
</dbReference>
<reference evidence="12" key="1">
    <citation type="journal article" date="2023" name="Antibiotics">
        <title>Prevalence and Molecular Characterization of Methicillin-Resistant Staphylococci (MRS) and Mammaliicocci (MRM) in Dromedary Camels from Algeria: First Detection of SCCmec-mecC Hybrid in Methicillin-Resistant Mammaliicoccus lentus.</title>
        <authorList>
            <person name="Belhout C."/>
            <person name="Boyen F."/>
            <person name="Vereecke N."/>
            <person name="Theuns S."/>
            <person name="Taibi N."/>
            <person name="Stegger M."/>
            <person name="de la Fe-Rodriguez P.Y."/>
            <person name="Bouayad L."/>
            <person name="Elgroud R."/>
            <person name="Butaye P."/>
        </authorList>
    </citation>
    <scope>NUCLEOTIDE SEQUENCE</scope>
    <source>
        <strain evidence="12">7048</strain>
    </source>
</reference>
<comment type="similarity">
    <text evidence="2">Belongs to the acyltransferase 3 family.</text>
</comment>
<sequence length="367" mass="42838">MNKFIPVVFWMRAISCLGIVMIHSISITLSNNPNLVKNEWPTYLQVYLMFATPMFVFITEFLTAYKYGDTLKEGFFKKRLIILGIPYVLFNIFWTFSKYDSANFVEFINNFMHVSIRGYSVTYFIVIIFQFYILHYLFAKYLKNIKALPIIIGSIILTSIYWSIRLRFPAPDNMFGQLVWGKEGQTIFLGWLTYFLLGYYIGKNYTAFKNSVQKYTVPIISLLVFSIIFVYYIHTSGFNSAIGSKRIDTPIYTTSIILVFFLLSSWFTYVPKFILFISNFSFSIYLMHLIFLNKMTMLSEIVYLDILYKFIVAVCLSVAVSYLFNLSKYGKYFVGNVNSLTHYELHKYRNTNNSTNNTLDSVGSSSI</sequence>
<comment type="subcellular location">
    <subcellularLocation>
        <location evidence="1">Cell membrane</location>
        <topology evidence="1">Multi-pass membrane protein</topology>
    </subcellularLocation>
</comment>
<feature type="transmembrane region" description="Helical" evidence="10">
    <location>
        <begin position="116"/>
        <end position="138"/>
    </location>
</feature>
<keyword evidence="3" id="KW-1003">Cell membrane</keyword>
<evidence type="ECO:0000259" key="11">
    <source>
        <dbReference type="Pfam" id="PF01757"/>
    </source>
</evidence>
<keyword evidence="6 10" id="KW-0472">Membrane</keyword>
<evidence type="ECO:0000256" key="4">
    <source>
        <dbReference type="ARBA" id="ARBA00022692"/>
    </source>
</evidence>
<feature type="domain" description="Acyltransferase 3" evidence="11">
    <location>
        <begin position="10"/>
        <end position="324"/>
    </location>
</feature>
<dbReference type="GO" id="GO:0009246">
    <property type="term" value="P:enterobacterial common antigen biosynthetic process"/>
    <property type="evidence" value="ECO:0007669"/>
    <property type="project" value="TreeGrafter"/>
</dbReference>
<feature type="transmembrane region" description="Helical" evidence="10">
    <location>
        <begin position="214"/>
        <end position="234"/>
    </location>
</feature>
<evidence type="ECO:0000256" key="5">
    <source>
        <dbReference type="ARBA" id="ARBA00022989"/>
    </source>
</evidence>
<proteinExistence type="inferred from homology"/>
<evidence type="ECO:0000256" key="3">
    <source>
        <dbReference type="ARBA" id="ARBA00022475"/>
    </source>
</evidence>
<evidence type="ECO:0000256" key="10">
    <source>
        <dbReference type="SAM" id="Phobius"/>
    </source>
</evidence>
<dbReference type="Proteomes" id="UP001223261">
    <property type="component" value="Chromosome"/>
</dbReference>
<evidence type="ECO:0000256" key="2">
    <source>
        <dbReference type="ARBA" id="ARBA00007400"/>
    </source>
</evidence>
<dbReference type="Pfam" id="PF01757">
    <property type="entry name" value="Acyl_transf_3"/>
    <property type="match status" value="1"/>
</dbReference>
<evidence type="ECO:0000256" key="1">
    <source>
        <dbReference type="ARBA" id="ARBA00004651"/>
    </source>
</evidence>
<feature type="transmembrane region" description="Helical" evidence="10">
    <location>
        <begin position="46"/>
        <end position="68"/>
    </location>
</feature>
<evidence type="ECO:0000313" key="13">
    <source>
        <dbReference type="Proteomes" id="UP001223261"/>
    </source>
</evidence>
<dbReference type="PANTHER" id="PTHR40074">
    <property type="entry name" value="O-ACETYLTRANSFERASE WECH"/>
    <property type="match status" value="1"/>
</dbReference>
<keyword evidence="12" id="KW-0012">Acyltransferase</keyword>
<keyword evidence="4 10" id="KW-0812">Transmembrane</keyword>